<name>A0A8J2EB26_COTCN</name>
<evidence type="ECO:0000259" key="1">
    <source>
        <dbReference type="Pfam" id="PF25327"/>
    </source>
</evidence>
<organism evidence="2 3">
    <name type="scientific">Cotesia congregata</name>
    <name type="common">Parasitoid wasp</name>
    <name type="synonym">Apanteles congregatus</name>
    <dbReference type="NCBI Taxonomy" id="51543"/>
    <lineage>
        <taxon>Eukaryota</taxon>
        <taxon>Metazoa</taxon>
        <taxon>Ecdysozoa</taxon>
        <taxon>Arthropoda</taxon>
        <taxon>Hexapoda</taxon>
        <taxon>Insecta</taxon>
        <taxon>Pterygota</taxon>
        <taxon>Neoptera</taxon>
        <taxon>Endopterygota</taxon>
        <taxon>Hymenoptera</taxon>
        <taxon>Apocrita</taxon>
        <taxon>Ichneumonoidea</taxon>
        <taxon>Braconidae</taxon>
        <taxon>Microgastrinae</taxon>
        <taxon>Cotesia</taxon>
    </lineage>
</organism>
<sequence>MELPQLGKQCSVNFCKQNDFLIHTCTHCSLEFCKLHFHVSSHNCSKCKDNVVEKLDSAASDKYICTDKSCNSSSIIEMICTECKKHFCLSHRHHGCFEKTDEEISNELKAWQEPKHQFSIAKNVVDTQIAEKSKKSKNSALAQKVQLMKLKGRATGSNNIPLVHRKYFLIYPPLKVVKKEPRAVFISDDWTIGKSIDSIADIIGINNANNTSNPIKLKLFNHLNGQVIINKMDILVSSLLNDNILSDGQNLILEYSKEDTIDYTLYK</sequence>
<proteinExistence type="predicted"/>
<accession>A0A8J2EB26</accession>
<dbReference type="InterPro" id="IPR057358">
    <property type="entry name" value="UBL_ZFAND1-like"/>
</dbReference>
<protein>
    <submittedName>
        <fullName evidence="2">Similar to ZFAND1: AN1-type zinc finger protein 1 (Homo sapiens)</fullName>
    </submittedName>
</protein>
<dbReference type="EMBL" id="CAJNRD030001116">
    <property type="protein sequence ID" value="CAG5075513.1"/>
    <property type="molecule type" value="Genomic_DNA"/>
</dbReference>
<dbReference type="OrthoDB" id="25675at2759"/>
<gene>
    <name evidence="2" type="ORF">HICCMSTLAB_LOCUS1667</name>
</gene>
<keyword evidence="3" id="KW-1185">Reference proteome</keyword>
<dbReference type="AlphaFoldDB" id="A0A8J2EB26"/>
<dbReference type="PANTHER" id="PTHR14677:SF20">
    <property type="entry name" value="ZINC FINGER AN1-TYPE CONTAINING 2A-RELATED"/>
    <property type="match status" value="1"/>
</dbReference>
<dbReference type="Pfam" id="PF25327">
    <property type="entry name" value="UBL_ZFAND1"/>
    <property type="match status" value="1"/>
</dbReference>
<dbReference type="Gene3D" id="4.10.1110.10">
    <property type="entry name" value="AN1-like Zinc finger"/>
    <property type="match status" value="2"/>
</dbReference>
<dbReference type="SUPFAM" id="SSF118310">
    <property type="entry name" value="AN1-like Zinc finger"/>
    <property type="match status" value="2"/>
</dbReference>
<dbReference type="PANTHER" id="PTHR14677">
    <property type="entry name" value="ARSENITE INDUCUBLE RNA ASSOCIATED PROTEIN AIP-1-RELATED"/>
    <property type="match status" value="1"/>
</dbReference>
<dbReference type="InterPro" id="IPR035896">
    <property type="entry name" value="AN1-like_Znf"/>
</dbReference>
<comment type="caution">
    <text evidence="2">The sequence shown here is derived from an EMBL/GenBank/DDBJ whole genome shotgun (WGS) entry which is preliminary data.</text>
</comment>
<feature type="domain" description="ZFAND1-like ubiquitin-like" evidence="1">
    <location>
        <begin position="185"/>
        <end position="256"/>
    </location>
</feature>
<reference evidence="2" key="1">
    <citation type="submission" date="2021-04" db="EMBL/GenBank/DDBJ databases">
        <authorList>
            <person name="Chebbi M.A.C M."/>
        </authorList>
    </citation>
    <scope>NUCLEOTIDE SEQUENCE</scope>
</reference>
<evidence type="ECO:0000313" key="2">
    <source>
        <dbReference type="EMBL" id="CAG5075513.1"/>
    </source>
</evidence>
<evidence type="ECO:0000313" key="3">
    <source>
        <dbReference type="Proteomes" id="UP000786811"/>
    </source>
</evidence>
<dbReference type="GO" id="GO:0005737">
    <property type="term" value="C:cytoplasm"/>
    <property type="evidence" value="ECO:0007669"/>
    <property type="project" value="TreeGrafter"/>
</dbReference>
<dbReference type="Proteomes" id="UP000786811">
    <property type="component" value="Unassembled WGS sequence"/>
</dbReference>